<gene>
    <name evidence="2" type="ORF">CRHIZ90672A_00005566</name>
</gene>
<dbReference type="PROSITE" id="PS00108">
    <property type="entry name" value="PROTEIN_KINASE_ST"/>
    <property type="match status" value="1"/>
</dbReference>
<dbReference type="GO" id="GO:0005634">
    <property type="term" value="C:nucleus"/>
    <property type="evidence" value="ECO:0007669"/>
    <property type="project" value="TreeGrafter"/>
</dbReference>
<dbReference type="Pfam" id="PF00069">
    <property type="entry name" value="Pkinase"/>
    <property type="match status" value="1"/>
</dbReference>
<dbReference type="OrthoDB" id="10252171at2759"/>
<feature type="domain" description="Protein kinase" evidence="1">
    <location>
        <begin position="50"/>
        <end position="315"/>
    </location>
</feature>
<dbReference type="InterPro" id="IPR008271">
    <property type="entry name" value="Ser/Thr_kinase_AS"/>
</dbReference>
<evidence type="ECO:0000313" key="3">
    <source>
        <dbReference type="Proteomes" id="UP000696573"/>
    </source>
</evidence>
<dbReference type="GO" id="GO:0004674">
    <property type="term" value="F:protein serine/threonine kinase activity"/>
    <property type="evidence" value="ECO:0007669"/>
    <property type="project" value="TreeGrafter"/>
</dbReference>
<evidence type="ECO:0000313" key="2">
    <source>
        <dbReference type="EMBL" id="CAH0018935.1"/>
    </source>
</evidence>
<name>A0A9N9YD27_9HYPO</name>
<protein>
    <recommendedName>
        <fullName evidence="1">Protein kinase domain-containing protein</fullName>
    </recommendedName>
</protein>
<evidence type="ECO:0000259" key="1">
    <source>
        <dbReference type="PROSITE" id="PS50011"/>
    </source>
</evidence>
<dbReference type="InterPro" id="IPR011009">
    <property type="entry name" value="Kinase-like_dom_sf"/>
</dbReference>
<reference evidence="2" key="1">
    <citation type="submission" date="2021-10" db="EMBL/GenBank/DDBJ databases">
        <authorList>
            <person name="Piombo E."/>
        </authorList>
    </citation>
    <scope>NUCLEOTIDE SEQUENCE</scope>
</reference>
<dbReference type="SUPFAM" id="SSF56112">
    <property type="entry name" value="Protein kinase-like (PK-like)"/>
    <property type="match status" value="1"/>
</dbReference>
<dbReference type="EMBL" id="CABFNQ020000544">
    <property type="protein sequence ID" value="CAH0018935.1"/>
    <property type="molecule type" value="Genomic_DNA"/>
</dbReference>
<dbReference type="AlphaFoldDB" id="A0A9N9YD27"/>
<dbReference type="PROSITE" id="PS50011">
    <property type="entry name" value="PROTEIN_KINASE_DOM"/>
    <property type="match status" value="1"/>
</dbReference>
<proteinExistence type="predicted"/>
<keyword evidence="3" id="KW-1185">Reference proteome</keyword>
<dbReference type="SMART" id="SM00220">
    <property type="entry name" value="S_TKc"/>
    <property type="match status" value="1"/>
</dbReference>
<organism evidence="2 3">
    <name type="scientific">Clonostachys rhizophaga</name>
    <dbReference type="NCBI Taxonomy" id="160324"/>
    <lineage>
        <taxon>Eukaryota</taxon>
        <taxon>Fungi</taxon>
        <taxon>Dikarya</taxon>
        <taxon>Ascomycota</taxon>
        <taxon>Pezizomycotina</taxon>
        <taxon>Sordariomycetes</taxon>
        <taxon>Hypocreomycetidae</taxon>
        <taxon>Hypocreales</taxon>
        <taxon>Bionectriaceae</taxon>
        <taxon>Clonostachys</taxon>
    </lineage>
</organism>
<dbReference type="PANTHER" id="PTHR44167">
    <property type="entry name" value="OVARIAN-SPECIFIC SERINE/THREONINE-PROTEIN KINASE LOK-RELATED"/>
    <property type="match status" value="1"/>
</dbReference>
<accession>A0A9N9YD27</accession>
<dbReference type="GO" id="GO:0044773">
    <property type="term" value="P:mitotic DNA damage checkpoint signaling"/>
    <property type="evidence" value="ECO:0007669"/>
    <property type="project" value="TreeGrafter"/>
</dbReference>
<dbReference type="PANTHER" id="PTHR44167:SF24">
    <property type="entry name" value="SERINE_THREONINE-PROTEIN KINASE CHK2"/>
    <property type="match status" value="1"/>
</dbReference>
<comment type="caution">
    <text evidence="2">The sequence shown here is derived from an EMBL/GenBank/DDBJ whole genome shotgun (WGS) entry which is preliminary data.</text>
</comment>
<dbReference type="InterPro" id="IPR000719">
    <property type="entry name" value="Prot_kinase_dom"/>
</dbReference>
<sequence>MPRNDCHHQLSDLVHDSKIDAVVNGTCTEHAYHEPGQSLHERNRRRVEKWDREGMLGNGSFGVVYQERLRGSDKVRAVKEISKNVAAGEQLDYYRELEAIAKFSHHKYSHCFVRSDDWYESKDTIFIIMEYMELGDLQNYLTRPFPEAEVQQIVSQLLEGLEFMHSSGFIHRDLKPSNVMVVDKGPDWFVKITDFGISKRRQLGVTTLHTMQRGTFGFAAPEVLGLDLEKPGGSYSFAVDMWSLGVLTFYLFTNSIVFSNYGETFMYAKGASSLPIEKMTLRKVSNNAQHFVISLLAPTPNDRPTASVAVGHAWLATPATPDPTT</sequence>
<dbReference type="GO" id="GO:0005524">
    <property type="term" value="F:ATP binding"/>
    <property type="evidence" value="ECO:0007669"/>
    <property type="project" value="InterPro"/>
</dbReference>
<dbReference type="Gene3D" id="1.10.510.10">
    <property type="entry name" value="Transferase(Phosphotransferase) domain 1"/>
    <property type="match status" value="1"/>
</dbReference>
<dbReference type="Proteomes" id="UP000696573">
    <property type="component" value="Unassembled WGS sequence"/>
</dbReference>